<proteinExistence type="predicted"/>
<feature type="chain" id="PRO_5040416932" evidence="2">
    <location>
        <begin position="23"/>
        <end position="333"/>
    </location>
</feature>
<dbReference type="InterPro" id="IPR052953">
    <property type="entry name" value="Ser-rich/MCO-related"/>
</dbReference>
<feature type="region of interest" description="Disordered" evidence="1">
    <location>
        <begin position="290"/>
        <end position="309"/>
    </location>
</feature>
<evidence type="ECO:0000313" key="3">
    <source>
        <dbReference type="EMBL" id="KAF9793308.1"/>
    </source>
</evidence>
<keyword evidence="2" id="KW-0732">Signal</keyword>
<organism evidence="3 4">
    <name type="scientific">Thelephora terrestris</name>
    <dbReference type="NCBI Taxonomy" id="56493"/>
    <lineage>
        <taxon>Eukaryota</taxon>
        <taxon>Fungi</taxon>
        <taxon>Dikarya</taxon>
        <taxon>Basidiomycota</taxon>
        <taxon>Agaricomycotina</taxon>
        <taxon>Agaricomycetes</taxon>
        <taxon>Thelephorales</taxon>
        <taxon>Thelephoraceae</taxon>
        <taxon>Thelephora</taxon>
    </lineage>
</organism>
<dbReference type="Gene3D" id="2.60.40.420">
    <property type="entry name" value="Cupredoxins - blue copper proteins"/>
    <property type="match status" value="2"/>
</dbReference>
<feature type="compositionally biased region" description="Low complexity" evidence="1">
    <location>
        <begin position="139"/>
        <end position="170"/>
    </location>
</feature>
<feature type="region of interest" description="Disordered" evidence="1">
    <location>
        <begin position="138"/>
        <end position="174"/>
    </location>
</feature>
<keyword evidence="4" id="KW-1185">Reference proteome</keyword>
<dbReference type="AlphaFoldDB" id="A0A9P6LE15"/>
<dbReference type="EMBL" id="WIUZ02000001">
    <property type="protein sequence ID" value="KAF9793308.1"/>
    <property type="molecule type" value="Genomic_DNA"/>
</dbReference>
<reference evidence="3" key="1">
    <citation type="journal article" date="2020" name="Nat. Commun.">
        <title>Large-scale genome sequencing of mycorrhizal fungi provides insights into the early evolution of symbiotic traits.</title>
        <authorList>
            <person name="Miyauchi S."/>
            <person name="Kiss E."/>
            <person name="Kuo A."/>
            <person name="Drula E."/>
            <person name="Kohler A."/>
            <person name="Sanchez-Garcia M."/>
            <person name="Morin E."/>
            <person name="Andreopoulos B."/>
            <person name="Barry K.W."/>
            <person name="Bonito G."/>
            <person name="Buee M."/>
            <person name="Carver A."/>
            <person name="Chen C."/>
            <person name="Cichocki N."/>
            <person name="Clum A."/>
            <person name="Culley D."/>
            <person name="Crous P.W."/>
            <person name="Fauchery L."/>
            <person name="Girlanda M."/>
            <person name="Hayes R.D."/>
            <person name="Keri Z."/>
            <person name="LaButti K."/>
            <person name="Lipzen A."/>
            <person name="Lombard V."/>
            <person name="Magnuson J."/>
            <person name="Maillard F."/>
            <person name="Murat C."/>
            <person name="Nolan M."/>
            <person name="Ohm R.A."/>
            <person name="Pangilinan J."/>
            <person name="Pereira M.F."/>
            <person name="Perotto S."/>
            <person name="Peter M."/>
            <person name="Pfister S."/>
            <person name="Riley R."/>
            <person name="Sitrit Y."/>
            <person name="Stielow J.B."/>
            <person name="Szollosi G."/>
            <person name="Zifcakova L."/>
            <person name="Stursova M."/>
            <person name="Spatafora J.W."/>
            <person name="Tedersoo L."/>
            <person name="Vaario L.M."/>
            <person name="Yamada A."/>
            <person name="Yan M."/>
            <person name="Wang P."/>
            <person name="Xu J."/>
            <person name="Bruns T."/>
            <person name="Baldrian P."/>
            <person name="Vilgalys R."/>
            <person name="Dunand C."/>
            <person name="Henrissat B."/>
            <person name="Grigoriev I.V."/>
            <person name="Hibbett D."/>
            <person name="Nagy L.G."/>
            <person name="Martin F.M."/>
        </authorList>
    </citation>
    <scope>NUCLEOTIDE SEQUENCE</scope>
    <source>
        <strain evidence="3">UH-Tt-Lm1</strain>
    </source>
</reference>
<evidence type="ECO:0000256" key="1">
    <source>
        <dbReference type="SAM" id="MobiDB-lite"/>
    </source>
</evidence>
<feature type="signal peptide" evidence="2">
    <location>
        <begin position="1"/>
        <end position="22"/>
    </location>
</feature>
<dbReference type="OrthoDB" id="1921208at2759"/>
<dbReference type="PANTHER" id="PTHR34883:SF15">
    <property type="entry name" value="EXTRACELLULAR SERINE-RICH PROTEIN"/>
    <property type="match status" value="1"/>
</dbReference>
<name>A0A9P6LE15_9AGAM</name>
<evidence type="ECO:0000256" key="2">
    <source>
        <dbReference type="SAM" id="SignalP"/>
    </source>
</evidence>
<reference evidence="3" key="2">
    <citation type="submission" date="2020-11" db="EMBL/GenBank/DDBJ databases">
        <authorList>
            <consortium name="DOE Joint Genome Institute"/>
            <person name="Kuo A."/>
            <person name="Miyauchi S."/>
            <person name="Kiss E."/>
            <person name="Drula E."/>
            <person name="Kohler A."/>
            <person name="Sanchez-Garcia M."/>
            <person name="Andreopoulos B."/>
            <person name="Barry K.W."/>
            <person name="Bonito G."/>
            <person name="Buee M."/>
            <person name="Carver A."/>
            <person name="Chen C."/>
            <person name="Cichocki N."/>
            <person name="Clum A."/>
            <person name="Culley D."/>
            <person name="Crous P.W."/>
            <person name="Fauchery L."/>
            <person name="Girlanda M."/>
            <person name="Hayes R."/>
            <person name="Keri Z."/>
            <person name="Labutti K."/>
            <person name="Lipzen A."/>
            <person name="Lombard V."/>
            <person name="Magnuson J."/>
            <person name="Maillard F."/>
            <person name="Morin E."/>
            <person name="Murat C."/>
            <person name="Nolan M."/>
            <person name="Ohm R."/>
            <person name="Pangilinan J."/>
            <person name="Pereira M."/>
            <person name="Perotto S."/>
            <person name="Peter M."/>
            <person name="Riley R."/>
            <person name="Sitrit Y."/>
            <person name="Stielow B."/>
            <person name="Szollosi G."/>
            <person name="Zifcakova L."/>
            <person name="Stursova M."/>
            <person name="Spatafora J.W."/>
            <person name="Tedersoo L."/>
            <person name="Vaario L.-M."/>
            <person name="Yamada A."/>
            <person name="Yan M."/>
            <person name="Wang P."/>
            <person name="Xu J."/>
            <person name="Bruns T."/>
            <person name="Baldrian P."/>
            <person name="Vilgalys R."/>
            <person name="Henrissat B."/>
            <person name="Grigoriev I.V."/>
            <person name="Hibbett D."/>
            <person name="Nagy L.G."/>
            <person name="Martin F.M."/>
        </authorList>
    </citation>
    <scope>NUCLEOTIDE SEQUENCE</scope>
    <source>
        <strain evidence="3">UH-Tt-Lm1</strain>
    </source>
</reference>
<evidence type="ECO:0000313" key="4">
    <source>
        <dbReference type="Proteomes" id="UP000736335"/>
    </source>
</evidence>
<dbReference type="InterPro" id="IPR008972">
    <property type="entry name" value="Cupredoxin"/>
</dbReference>
<sequence length="333" mass="34073">MQFSTILKLSAFLATAAVQVTAAQFNVTVGGPAGLVFTPNQVNAQPGDTIFFTFMQKNHTVTQSTLANPCQPAAGGFDSGFMPVAATNTNGPFPAAQFTVRDTSPVWAYCRQSGHCQQGMVFAINPGSNFATFQGTAMGTGSSSVSPPAGTSTPPTSTSTVAANPSPTSTGTDHRIIVGGTGILAFTPSNITAQPGDTVTFEFHQKNHTATQSTFASPCSPMMNGFNSGFQPVGTDAATFPTFTVGVNNTTPVWVYCAQSGHCSSGMVFAINAPATGNTFDAYRAKAMGSTGSSSASNPAPTSTGTTGAAGRNHVQLTAGLMAVLLTSLFFLL</sequence>
<dbReference type="PANTHER" id="PTHR34883">
    <property type="entry name" value="SERINE-RICH PROTEIN, PUTATIVE-RELATED-RELATED"/>
    <property type="match status" value="1"/>
</dbReference>
<comment type="caution">
    <text evidence="3">The sequence shown here is derived from an EMBL/GenBank/DDBJ whole genome shotgun (WGS) entry which is preliminary data.</text>
</comment>
<dbReference type="SUPFAM" id="SSF49503">
    <property type="entry name" value="Cupredoxins"/>
    <property type="match status" value="2"/>
</dbReference>
<dbReference type="CDD" id="cd00920">
    <property type="entry name" value="Cupredoxin"/>
    <property type="match status" value="2"/>
</dbReference>
<protein>
    <submittedName>
        <fullName evidence="3">Cupredoxin</fullName>
    </submittedName>
</protein>
<gene>
    <name evidence="3" type="ORF">BJ322DRAFT_995829</name>
</gene>
<dbReference type="Proteomes" id="UP000736335">
    <property type="component" value="Unassembled WGS sequence"/>
</dbReference>
<accession>A0A9P6LE15</accession>